<comment type="caution">
    <text evidence="3">The sequence shown here is derived from an EMBL/GenBank/DDBJ whole genome shotgun (WGS) entry which is preliminary data.</text>
</comment>
<evidence type="ECO:0000256" key="1">
    <source>
        <dbReference type="SAM" id="MobiDB-lite"/>
    </source>
</evidence>
<accession>A0A8J2S2T4</accession>
<evidence type="ECO:0000313" key="4">
    <source>
        <dbReference type="Proteomes" id="UP000789390"/>
    </source>
</evidence>
<keyword evidence="2" id="KW-0472">Membrane</keyword>
<sequence>MESEERQTLLQDALLLQRQTTTKRPHYSSSSSSLTSDHQPHPTMRHVEITDALLLTLGCQQSKKEEEDDRIQQVTANVDRKLSMEAAAAQHHSKDDSYKKSIDALKMRLFLVTAVLWVVWLLVYVILSHWRLI</sequence>
<protein>
    <submittedName>
        <fullName evidence="3">Uncharacterized protein</fullName>
    </submittedName>
</protein>
<evidence type="ECO:0000313" key="3">
    <source>
        <dbReference type="EMBL" id="CAH0112207.1"/>
    </source>
</evidence>
<dbReference type="EMBL" id="CAKKLH010000324">
    <property type="protein sequence ID" value="CAH0112207.1"/>
    <property type="molecule type" value="Genomic_DNA"/>
</dbReference>
<reference evidence="3" key="1">
    <citation type="submission" date="2021-11" db="EMBL/GenBank/DDBJ databases">
        <authorList>
            <person name="Schell T."/>
        </authorList>
    </citation>
    <scope>NUCLEOTIDE SEQUENCE</scope>
    <source>
        <strain evidence="3">M5</strain>
    </source>
</reference>
<keyword evidence="4" id="KW-1185">Reference proteome</keyword>
<keyword evidence="2" id="KW-1133">Transmembrane helix</keyword>
<feature type="region of interest" description="Disordered" evidence="1">
    <location>
        <begin position="20"/>
        <end position="42"/>
    </location>
</feature>
<name>A0A8J2S2T4_9CRUS</name>
<gene>
    <name evidence="3" type="ORF">DGAL_LOCUS15919</name>
</gene>
<dbReference type="Proteomes" id="UP000789390">
    <property type="component" value="Unassembled WGS sequence"/>
</dbReference>
<proteinExistence type="predicted"/>
<organism evidence="3 4">
    <name type="scientific">Daphnia galeata</name>
    <dbReference type="NCBI Taxonomy" id="27404"/>
    <lineage>
        <taxon>Eukaryota</taxon>
        <taxon>Metazoa</taxon>
        <taxon>Ecdysozoa</taxon>
        <taxon>Arthropoda</taxon>
        <taxon>Crustacea</taxon>
        <taxon>Branchiopoda</taxon>
        <taxon>Diplostraca</taxon>
        <taxon>Cladocera</taxon>
        <taxon>Anomopoda</taxon>
        <taxon>Daphniidae</taxon>
        <taxon>Daphnia</taxon>
    </lineage>
</organism>
<keyword evidence="2" id="KW-0812">Transmembrane</keyword>
<dbReference type="AlphaFoldDB" id="A0A8J2S2T4"/>
<feature type="transmembrane region" description="Helical" evidence="2">
    <location>
        <begin position="109"/>
        <end position="127"/>
    </location>
</feature>
<evidence type="ECO:0000256" key="2">
    <source>
        <dbReference type="SAM" id="Phobius"/>
    </source>
</evidence>